<protein>
    <submittedName>
        <fullName evidence="6">Uncharacterized protein</fullName>
    </submittedName>
</protein>
<dbReference type="AlphaFoldDB" id="A0AAD4EAQ6"/>
<dbReference type="PANTHER" id="PTHR48467:SF1">
    <property type="entry name" value="GLUTAMATE SYNTHASE 1 [NADH], CHLOROPLASTIC-LIKE"/>
    <property type="match status" value="1"/>
</dbReference>
<dbReference type="RefSeq" id="XP_041228280.1">
    <property type="nucleotide sequence ID" value="XM_041369299.1"/>
</dbReference>
<dbReference type="GO" id="GO:0016491">
    <property type="term" value="F:oxidoreductase activity"/>
    <property type="evidence" value="ECO:0007669"/>
    <property type="project" value="UniProtKB-KW"/>
</dbReference>
<keyword evidence="7" id="KW-1185">Reference proteome</keyword>
<dbReference type="Gene3D" id="3.50.50.60">
    <property type="entry name" value="FAD/NAD(P)-binding domain"/>
    <property type="match status" value="1"/>
</dbReference>
<evidence type="ECO:0000256" key="3">
    <source>
        <dbReference type="ARBA" id="ARBA00022827"/>
    </source>
</evidence>
<gene>
    <name evidence="6" type="ORF">F5891DRAFT_1215310</name>
</gene>
<dbReference type="Proteomes" id="UP001195769">
    <property type="component" value="Unassembled WGS sequence"/>
</dbReference>
<comment type="cofactor">
    <cofactor evidence="1">
        <name>FAD</name>
        <dbReference type="ChEBI" id="CHEBI:57692"/>
    </cofactor>
</comment>
<keyword evidence="2" id="KW-0285">Flavoprotein</keyword>
<name>A0AAD4EAQ6_9AGAM</name>
<keyword evidence="5" id="KW-0560">Oxidoreductase</keyword>
<evidence type="ECO:0000256" key="4">
    <source>
        <dbReference type="ARBA" id="ARBA00022857"/>
    </source>
</evidence>
<dbReference type="InterPro" id="IPR036188">
    <property type="entry name" value="FAD/NAD-bd_sf"/>
</dbReference>
<dbReference type="PANTHER" id="PTHR48467">
    <property type="entry name" value="GLUTAMATE SYNTHASE 1 [NADH], CHLOROPLASTIC-LIKE"/>
    <property type="match status" value="1"/>
</dbReference>
<evidence type="ECO:0000313" key="7">
    <source>
        <dbReference type="Proteomes" id="UP001195769"/>
    </source>
</evidence>
<dbReference type="EMBL" id="JABBWK010000016">
    <property type="protein sequence ID" value="KAG1902705.1"/>
    <property type="molecule type" value="Genomic_DNA"/>
</dbReference>
<organism evidence="6 7">
    <name type="scientific">Suillus fuscotomentosus</name>
    <dbReference type="NCBI Taxonomy" id="1912939"/>
    <lineage>
        <taxon>Eukaryota</taxon>
        <taxon>Fungi</taxon>
        <taxon>Dikarya</taxon>
        <taxon>Basidiomycota</taxon>
        <taxon>Agaricomycotina</taxon>
        <taxon>Agaricomycetes</taxon>
        <taxon>Agaricomycetidae</taxon>
        <taxon>Boletales</taxon>
        <taxon>Suillineae</taxon>
        <taxon>Suillaceae</taxon>
        <taxon>Suillus</taxon>
    </lineage>
</organism>
<keyword evidence="3" id="KW-0274">FAD</keyword>
<evidence type="ECO:0000256" key="2">
    <source>
        <dbReference type="ARBA" id="ARBA00022630"/>
    </source>
</evidence>
<sequence>MSPPLRVHMYDRLWASHGLVRYGVAPDHPEVKNCANKFDATATDPRFRFFGNGNVSLDIARILLTSPSVLRQYDVPEHVLEVLSHSTVKHVSIVGRWGPLEAAFTTKELREMINLPEASCRINTPAAAHARATPEGIQESIRIDAQILCFSVRIKDGMVIQYDDWKVIENEEVCRGGALGKERERMGWDETLSFITLSRTRP</sequence>
<comment type="caution">
    <text evidence="6">The sequence shown here is derived from an EMBL/GenBank/DDBJ whole genome shotgun (WGS) entry which is preliminary data.</text>
</comment>
<evidence type="ECO:0000256" key="5">
    <source>
        <dbReference type="ARBA" id="ARBA00023002"/>
    </source>
</evidence>
<keyword evidence="4" id="KW-0521">NADP</keyword>
<dbReference type="GeneID" id="64663597"/>
<proteinExistence type="predicted"/>
<evidence type="ECO:0000256" key="1">
    <source>
        <dbReference type="ARBA" id="ARBA00001974"/>
    </source>
</evidence>
<reference evidence="6" key="1">
    <citation type="journal article" date="2020" name="New Phytol.">
        <title>Comparative genomics reveals dynamic genome evolution in host specialist ectomycorrhizal fungi.</title>
        <authorList>
            <person name="Lofgren L.A."/>
            <person name="Nguyen N.H."/>
            <person name="Vilgalys R."/>
            <person name="Ruytinx J."/>
            <person name="Liao H.L."/>
            <person name="Branco S."/>
            <person name="Kuo A."/>
            <person name="LaButti K."/>
            <person name="Lipzen A."/>
            <person name="Andreopoulos W."/>
            <person name="Pangilinan J."/>
            <person name="Riley R."/>
            <person name="Hundley H."/>
            <person name="Na H."/>
            <person name="Barry K."/>
            <person name="Grigoriev I.V."/>
            <person name="Stajich J.E."/>
            <person name="Kennedy P.G."/>
        </authorList>
    </citation>
    <scope>NUCLEOTIDE SEQUENCE</scope>
    <source>
        <strain evidence="6">FC203</strain>
    </source>
</reference>
<evidence type="ECO:0000313" key="6">
    <source>
        <dbReference type="EMBL" id="KAG1902705.1"/>
    </source>
</evidence>
<dbReference type="SUPFAM" id="SSF51905">
    <property type="entry name" value="FAD/NAD(P)-binding domain"/>
    <property type="match status" value="1"/>
</dbReference>
<accession>A0AAD4EAQ6</accession>
<dbReference type="InterPro" id="IPR055275">
    <property type="entry name" value="Ferredox_Rdtase"/>
</dbReference>